<evidence type="ECO:0000256" key="1">
    <source>
        <dbReference type="SAM" id="SignalP"/>
    </source>
</evidence>
<gene>
    <name evidence="3" type="ORF">DA73_0400004290</name>
</gene>
<feature type="domain" description="Peptidoglycan binding-like" evidence="2">
    <location>
        <begin position="77"/>
        <end position="133"/>
    </location>
</feature>
<dbReference type="InterPro" id="IPR036365">
    <property type="entry name" value="PGBD-like_sf"/>
</dbReference>
<name>A0A8S9SZC1_9CYAN</name>
<evidence type="ECO:0000259" key="2">
    <source>
        <dbReference type="Pfam" id="PF01471"/>
    </source>
</evidence>
<accession>A0A8S9SZC1</accession>
<dbReference type="InterPro" id="IPR036366">
    <property type="entry name" value="PGBDSf"/>
</dbReference>
<dbReference type="InterPro" id="IPR002477">
    <property type="entry name" value="Peptidoglycan-bd-like"/>
</dbReference>
<proteinExistence type="predicted"/>
<evidence type="ECO:0000313" key="4">
    <source>
        <dbReference type="Proteomes" id="UP000029738"/>
    </source>
</evidence>
<organism evidence="3 4">
    <name type="scientific">Tolypothrix bouteillei VB521301</name>
    <dbReference type="NCBI Taxonomy" id="1479485"/>
    <lineage>
        <taxon>Bacteria</taxon>
        <taxon>Bacillati</taxon>
        <taxon>Cyanobacteriota</taxon>
        <taxon>Cyanophyceae</taxon>
        <taxon>Nostocales</taxon>
        <taxon>Tolypothrichaceae</taxon>
        <taxon>Tolypothrix</taxon>
    </lineage>
</organism>
<evidence type="ECO:0000313" key="3">
    <source>
        <dbReference type="EMBL" id="KAF3884764.1"/>
    </source>
</evidence>
<reference evidence="3" key="2">
    <citation type="submission" date="2019-11" db="EMBL/GenBank/DDBJ databases">
        <title>Improved Assembly of Tolypothrix boutellei genome.</title>
        <authorList>
            <person name="Sarangi A.N."/>
            <person name="Mukherjee M."/>
            <person name="Ghosh S."/>
            <person name="Singh D."/>
            <person name="Das A."/>
            <person name="Kant S."/>
            <person name="Prusty A."/>
            <person name="Tripathy S."/>
        </authorList>
    </citation>
    <scope>NUCLEOTIDE SEQUENCE</scope>
    <source>
        <strain evidence="3">VB521301</strain>
    </source>
</reference>
<keyword evidence="1" id="KW-0732">Signal</keyword>
<dbReference type="OrthoDB" id="513300at2"/>
<feature type="signal peptide" evidence="1">
    <location>
        <begin position="1"/>
        <end position="22"/>
    </location>
</feature>
<reference evidence="3" key="1">
    <citation type="journal article" date="2015" name="Genome Announc.">
        <title>Draft Genome Sequence of Tolypothrix boutellei Strain VB521301.</title>
        <authorList>
            <person name="Chandrababunaidu M.M."/>
            <person name="Singh D."/>
            <person name="Sen D."/>
            <person name="Bhan S."/>
            <person name="Das S."/>
            <person name="Gupta A."/>
            <person name="Adhikary S.P."/>
            <person name="Tripathy S."/>
        </authorList>
    </citation>
    <scope>NUCLEOTIDE SEQUENCE</scope>
    <source>
        <strain evidence="3">VB521301</strain>
    </source>
</reference>
<sequence>MKTKWINPHIRFLSIFSAIALAALPFTSKPTAAQTPLNASAEKKLNQYTAPTKLVSISEIGQYSPEAAPKLQLGSEGAPVRDVQAFLKEQGYYTGALDGVYGSATAAAVKAFQQKHDRLTNDGIVGYSTWNAMIEIKRNPSVNN</sequence>
<keyword evidence="4" id="KW-1185">Reference proteome</keyword>
<dbReference type="Proteomes" id="UP000029738">
    <property type="component" value="Unassembled WGS sequence"/>
</dbReference>
<protein>
    <submittedName>
        <fullName evidence="3">Peptidoglycan-binding protein</fullName>
    </submittedName>
</protein>
<dbReference type="Pfam" id="PF01471">
    <property type="entry name" value="PG_binding_1"/>
    <property type="match status" value="1"/>
</dbReference>
<comment type="caution">
    <text evidence="3">The sequence shown here is derived from an EMBL/GenBank/DDBJ whole genome shotgun (WGS) entry which is preliminary data.</text>
</comment>
<feature type="chain" id="PRO_5035918745" evidence="1">
    <location>
        <begin position="23"/>
        <end position="144"/>
    </location>
</feature>
<dbReference type="SUPFAM" id="SSF47090">
    <property type="entry name" value="PGBD-like"/>
    <property type="match status" value="1"/>
</dbReference>
<dbReference type="EMBL" id="JHEG04000001">
    <property type="protein sequence ID" value="KAF3884764.1"/>
    <property type="molecule type" value="Genomic_DNA"/>
</dbReference>
<dbReference type="AlphaFoldDB" id="A0A8S9SZC1"/>
<dbReference type="Gene3D" id="1.10.101.10">
    <property type="entry name" value="PGBD-like superfamily/PGBD"/>
    <property type="match status" value="1"/>
</dbReference>
<dbReference type="RefSeq" id="WP_050045576.1">
    <property type="nucleotide sequence ID" value="NZ_JHEG04000001.1"/>
</dbReference>